<keyword evidence="2" id="KW-1185">Reference proteome</keyword>
<dbReference type="Proteomes" id="UP000017118">
    <property type="component" value="Chromosome"/>
</dbReference>
<evidence type="ECO:0000313" key="1">
    <source>
        <dbReference type="EMBL" id="AGX41791.1"/>
    </source>
</evidence>
<proteinExistence type="predicted"/>
<dbReference type="KEGG" id="csb:CLSA_c07780"/>
<name>U5MQ24_CLOSA</name>
<protein>
    <submittedName>
        <fullName evidence="1">Uncharacterized protein</fullName>
    </submittedName>
</protein>
<dbReference type="AlphaFoldDB" id="U5MQ24"/>
<accession>U5MQ24</accession>
<reference evidence="1 2" key="1">
    <citation type="journal article" date="2013" name="Genome Announc.">
        <title>Complete Genome Sequence of the Solvent Producer Clostridium saccharobutylicum NCP262 (DSM 13864).</title>
        <authorList>
            <person name="Poehlein A."/>
            <person name="Hartwich K."/>
            <person name="Krabben P."/>
            <person name="Ehrenreich A."/>
            <person name="Liebl W."/>
            <person name="Durre P."/>
            <person name="Gottschalk G."/>
            <person name="Daniel R."/>
        </authorList>
    </citation>
    <scope>NUCLEOTIDE SEQUENCE [LARGE SCALE GENOMIC DNA]</scope>
    <source>
        <strain evidence="1">DSM 13864</strain>
    </source>
</reference>
<organism evidence="1 2">
    <name type="scientific">Clostridium saccharobutylicum DSM 13864</name>
    <dbReference type="NCBI Taxonomy" id="1345695"/>
    <lineage>
        <taxon>Bacteria</taxon>
        <taxon>Bacillati</taxon>
        <taxon>Bacillota</taxon>
        <taxon>Clostridia</taxon>
        <taxon>Eubacteriales</taxon>
        <taxon>Clostridiaceae</taxon>
        <taxon>Clostridium</taxon>
    </lineage>
</organism>
<sequence length="38" mass="4376">MKSKLRNESDISLNVPTYREISNMMCGVFHWNLDGSDS</sequence>
<evidence type="ECO:0000313" key="2">
    <source>
        <dbReference type="Proteomes" id="UP000017118"/>
    </source>
</evidence>
<dbReference type="HOGENOM" id="CLU_3326604_0_0_9"/>
<dbReference type="EMBL" id="CP006721">
    <property type="protein sequence ID" value="AGX41791.1"/>
    <property type="molecule type" value="Genomic_DNA"/>
</dbReference>
<gene>
    <name evidence="1" type="ORF">CLSA_c07780</name>
</gene>